<gene>
    <name evidence="1" type="ORF">Van01_65130</name>
</gene>
<name>A0ABQ4I5Z5_9ACTN</name>
<sequence>MGYFPAIVVHRVVDLVLPPQATFELACAAEVFGVQQPGLPTLYQFEVCTEP</sequence>
<reference evidence="1 2" key="1">
    <citation type="submission" date="2021-01" db="EMBL/GenBank/DDBJ databases">
        <title>Whole genome shotgun sequence of Verrucosispora andamanensis NBRC 109075.</title>
        <authorList>
            <person name="Komaki H."/>
            <person name="Tamura T."/>
        </authorList>
    </citation>
    <scope>NUCLEOTIDE SEQUENCE [LARGE SCALE GENOMIC DNA]</scope>
    <source>
        <strain evidence="1 2">NBRC 109075</strain>
    </source>
</reference>
<accession>A0ABQ4I5Z5</accession>
<evidence type="ECO:0000313" key="1">
    <source>
        <dbReference type="EMBL" id="GIJ13299.1"/>
    </source>
</evidence>
<comment type="caution">
    <text evidence="1">The sequence shown here is derived from an EMBL/GenBank/DDBJ whole genome shotgun (WGS) entry which is preliminary data.</text>
</comment>
<dbReference type="RefSeq" id="WP_204015808.1">
    <property type="nucleotide sequence ID" value="NZ_BOOZ01000103.1"/>
</dbReference>
<dbReference type="EMBL" id="BOOZ01000103">
    <property type="protein sequence ID" value="GIJ13299.1"/>
    <property type="molecule type" value="Genomic_DNA"/>
</dbReference>
<protein>
    <recommendedName>
        <fullName evidence="3">AraC family transcriptional regulator</fullName>
    </recommendedName>
</protein>
<evidence type="ECO:0008006" key="3">
    <source>
        <dbReference type="Google" id="ProtNLM"/>
    </source>
</evidence>
<keyword evidence="2" id="KW-1185">Reference proteome</keyword>
<organism evidence="1 2">
    <name type="scientific">Micromonospora andamanensis</name>
    <dbReference type="NCBI Taxonomy" id="1287068"/>
    <lineage>
        <taxon>Bacteria</taxon>
        <taxon>Bacillati</taxon>
        <taxon>Actinomycetota</taxon>
        <taxon>Actinomycetes</taxon>
        <taxon>Micromonosporales</taxon>
        <taxon>Micromonosporaceae</taxon>
        <taxon>Micromonospora</taxon>
    </lineage>
</organism>
<evidence type="ECO:0000313" key="2">
    <source>
        <dbReference type="Proteomes" id="UP000647017"/>
    </source>
</evidence>
<dbReference type="Proteomes" id="UP000647017">
    <property type="component" value="Unassembled WGS sequence"/>
</dbReference>
<proteinExistence type="predicted"/>